<dbReference type="InterPro" id="IPR029044">
    <property type="entry name" value="Nucleotide-diphossugar_trans"/>
</dbReference>
<dbReference type="OrthoDB" id="6155872at2759"/>
<dbReference type="GO" id="GO:0004653">
    <property type="term" value="F:polypeptide N-acetylgalactosaminyltransferase activity"/>
    <property type="evidence" value="ECO:0007669"/>
    <property type="project" value="TreeGrafter"/>
</dbReference>
<dbReference type="UniPathway" id="UPA00378"/>
<keyword evidence="12 13" id="KW-0464">Manganese</keyword>
<keyword evidence="13 15" id="KW-0808">Transferase</keyword>
<dbReference type="PANTHER" id="PTHR11675:SF131">
    <property type="entry name" value="POLYPEPTIDE N-ACETYLGALACTOSAMINYLTRANSFERASE 9-RELATED"/>
    <property type="match status" value="1"/>
</dbReference>
<keyword evidence="16" id="KW-1185">Reference proteome</keyword>
<dbReference type="InterPro" id="IPR035992">
    <property type="entry name" value="Ricin_B-like_lectins"/>
</dbReference>
<dbReference type="InterPro" id="IPR045885">
    <property type="entry name" value="GalNAc-T"/>
</dbReference>
<comment type="similarity">
    <text evidence="3 13">Belongs to the glycosyltransferase 2 family. GalNAc-T subfamily.</text>
</comment>
<dbReference type="GO" id="GO:0006493">
    <property type="term" value="P:protein O-linked glycosylation"/>
    <property type="evidence" value="ECO:0007669"/>
    <property type="project" value="TreeGrafter"/>
</dbReference>
<sequence length="522" mass="60418">MKVLKQKRIDSTNVTKNPLLLEIQGDYPGKYGGPVNINVASMTEEQKKQYYLGWQNNRFNQFVSDLIPLNRKLDDVREPECRNVVYREILPRSSVIICFHNEAWSTLLRTVHSVLRNTPSKYLEEIILVDDFSSFPHLKEPLENYVKKLPNVRIIRSQKREGLIRARLLGHREAKGEVLTYLDSHCECTEDWLRPMLQRIAENPMAVVTPVIDRVDETTFKYWTFSGPAINIGVFQWDLTFNWGPVHRERRKAIESPVDPIKSPTMAGGLFSIRKDTFSKLGTYDPGFETWGSENLEISFKIWMCGGTLEIMPCSHVGHVFRGSSPYSWPKGMSELRTNGIRLAEVWLDEYKEEYYKRLGYVLGDYGDVSERKKLKKDLNCHSFDWYLHNIYPEALWVKNVVIVGPLMNKLSGTCFYIQPDDTLAMASCSMREPLLYYALTKTGEIRIDMRCLAAYDKIIVITCSGNRGIEEWTVHQTGHILHLSSNRCLDLNQDGKVILNKCINTPSQMWSFLRLEKPQKK</sequence>
<keyword evidence="9" id="KW-0472">Membrane</keyword>
<evidence type="ECO:0000256" key="4">
    <source>
        <dbReference type="ARBA" id="ARBA00022692"/>
    </source>
</evidence>
<keyword evidence="8 13" id="KW-0333">Golgi apparatus</keyword>
<dbReference type="Pfam" id="PF00652">
    <property type="entry name" value="Ricin_B_lectin"/>
    <property type="match status" value="1"/>
</dbReference>
<keyword evidence="11" id="KW-0325">Glycoprotein</keyword>
<evidence type="ECO:0000256" key="7">
    <source>
        <dbReference type="ARBA" id="ARBA00022989"/>
    </source>
</evidence>
<keyword evidence="6" id="KW-0735">Signal-anchor</keyword>
<evidence type="ECO:0000256" key="13">
    <source>
        <dbReference type="RuleBase" id="RU361242"/>
    </source>
</evidence>
<dbReference type="SUPFAM" id="SSF50370">
    <property type="entry name" value="Ricin B-like lectins"/>
    <property type="match status" value="1"/>
</dbReference>
<evidence type="ECO:0000256" key="3">
    <source>
        <dbReference type="ARBA" id="ARBA00005680"/>
    </source>
</evidence>
<dbReference type="EMBL" id="CAHIKZ030001359">
    <property type="protein sequence ID" value="CAE1261252.1"/>
    <property type="molecule type" value="Genomic_DNA"/>
</dbReference>
<dbReference type="FunFam" id="3.90.550.10:FF:000053">
    <property type="entry name" value="Polypeptide N-acetylgalactosaminyltransferase"/>
    <property type="match status" value="1"/>
</dbReference>
<dbReference type="GO" id="GO:0000139">
    <property type="term" value="C:Golgi membrane"/>
    <property type="evidence" value="ECO:0007669"/>
    <property type="project" value="UniProtKB-SubCell"/>
</dbReference>
<dbReference type="Proteomes" id="UP000597762">
    <property type="component" value="Unassembled WGS sequence"/>
</dbReference>
<protein>
    <recommendedName>
        <fullName evidence="13">Polypeptide N-acetylgalactosaminyltransferase</fullName>
        <ecNumber evidence="13">2.4.1.-</ecNumber>
    </recommendedName>
    <alternativeName>
        <fullName evidence="13">Protein-UDP acetylgalactosaminyltransferase</fullName>
    </alternativeName>
</protein>
<keyword evidence="5 13" id="KW-0430">Lectin</keyword>
<dbReference type="PROSITE" id="PS50231">
    <property type="entry name" value="RICIN_B_LECTIN"/>
    <property type="match status" value="1"/>
</dbReference>
<dbReference type="InterPro" id="IPR001173">
    <property type="entry name" value="Glyco_trans_2-like"/>
</dbReference>
<evidence type="ECO:0000256" key="5">
    <source>
        <dbReference type="ARBA" id="ARBA00022734"/>
    </source>
</evidence>
<evidence type="ECO:0000256" key="1">
    <source>
        <dbReference type="ARBA" id="ARBA00001936"/>
    </source>
</evidence>
<evidence type="ECO:0000313" key="16">
    <source>
        <dbReference type="Proteomes" id="UP000597762"/>
    </source>
</evidence>
<proteinExistence type="inferred from homology"/>
<keyword evidence="7" id="KW-1133">Transmembrane helix</keyword>
<keyword evidence="10 13" id="KW-1015">Disulfide bond</keyword>
<comment type="caution">
    <text evidence="15">The sequence shown here is derived from an EMBL/GenBank/DDBJ whole genome shotgun (WGS) entry which is preliminary data.</text>
</comment>
<dbReference type="AlphaFoldDB" id="A0A812CCG4"/>
<evidence type="ECO:0000256" key="11">
    <source>
        <dbReference type="ARBA" id="ARBA00023180"/>
    </source>
</evidence>
<dbReference type="PANTHER" id="PTHR11675">
    <property type="entry name" value="N-ACETYLGALACTOSAMINYLTRANSFERASE"/>
    <property type="match status" value="1"/>
</dbReference>
<evidence type="ECO:0000256" key="6">
    <source>
        <dbReference type="ARBA" id="ARBA00022968"/>
    </source>
</evidence>
<dbReference type="Gene3D" id="3.90.550.10">
    <property type="entry name" value="Spore Coat Polysaccharide Biosynthesis Protein SpsA, Chain A"/>
    <property type="match status" value="1"/>
</dbReference>
<comment type="pathway">
    <text evidence="13">Protein modification; protein glycosylation.</text>
</comment>
<evidence type="ECO:0000256" key="9">
    <source>
        <dbReference type="ARBA" id="ARBA00023136"/>
    </source>
</evidence>
<name>A0A812CCG4_ACAPH</name>
<dbReference type="GO" id="GO:0030246">
    <property type="term" value="F:carbohydrate binding"/>
    <property type="evidence" value="ECO:0007669"/>
    <property type="project" value="UniProtKB-KW"/>
</dbReference>
<gene>
    <name evidence="15" type="ORF">SPHA_32624</name>
</gene>
<evidence type="ECO:0000313" key="15">
    <source>
        <dbReference type="EMBL" id="CAE1261252.1"/>
    </source>
</evidence>
<evidence type="ECO:0000256" key="8">
    <source>
        <dbReference type="ARBA" id="ARBA00023034"/>
    </source>
</evidence>
<dbReference type="SUPFAM" id="SSF53448">
    <property type="entry name" value="Nucleotide-diphospho-sugar transferases"/>
    <property type="match status" value="1"/>
</dbReference>
<keyword evidence="13 15" id="KW-0328">Glycosyltransferase</keyword>
<dbReference type="CDD" id="cd02510">
    <property type="entry name" value="pp-GalNAc-T"/>
    <property type="match status" value="1"/>
</dbReference>
<comment type="cofactor">
    <cofactor evidence="1 13">
        <name>Mn(2+)</name>
        <dbReference type="ChEBI" id="CHEBI:29035"/>
    </cofactor>
</comment>
<evidence type="ECO:0000256" key="10">
    <source>
        <dbReference type="ARBA" id="ARBA00023157"/>
    </source>
</evidence>
<keyword evidence="4" id="KW-0812">Transmembrane</keyword>
<dbReference type="InterPro" id="IPR000772">
    <property type="entry name" value="Ricin_B_lectin"/>
</dbReference>
<feature type="domain" description="Ricin B lectin" evidence="14">
    <location>
        <begin position="405"/>
        <end position="514"/>
    </location>
</feature>
<organism evidence="15 16">
    <name type="scientific">Acanthosepion pharaonis</name>
    <name type="common">Pharaoh cuttlefish</name>
    <name type="synonym">Sepia pharaonis</name>
    <dbReference type="NCBI Taxonomy" id="158019"/>
    <lineage>
        <taxon>Eukaryota</taxon>
        <taxon>Metazoa</taxon>
        <taxon>Spiralia</taxon>
        <taxon>Lophotrochozoa</taxon>
        <taxon>Mollusca</taxon>
        <taxon>Cephalopoda</taxon>
        <taxon>Coleoidea</taxon>
        <taxon>Decapodiformes</taxon>
        <taxon>Sepiida</taxon>
        <taxon>Sepiina</taxon>
        <taxon>Sepiidae</taxon>
        <taxon>Acanthosepion</taxon>
    </lineage>
</organism>
<dbReference type="SMART" id="SM00458">
    <property type="entry name" value="RICIN"/>
    <property type="match status" value="1"/>
</dbReference>
<dbReference type="Pfam" id="PF00535">
    <property type="entry name" value="Glycos_transf_2"/>
    <property type="match status" value="1"/>
</dbReference>
<evidence type="ECO:0000256" key="2">
    <source>
        <dbReference type="ARBA" id="ARBA00004323"/>
    </source>
</evidence>
<dbReference type="EC" id="2.4.1.-" evidence="13"/>
<dbReference type="Gene3D" id="2.80.10.50">
    <property type="match status" value="1"/>
</dbReference>
<accession>A0A812CCG4</accession>
<reference evidence="15" key="1">
    <citation type="submission" date="2021-01" db="EMBL/GenBank/DDBJ databases">
        <authorList>
            <person name="Li R."/>
            <person name="Bekaert M."/>
        </authorList>
    </citation>
    <scope>NUCLEOTIDE SEQUENCE</scope>
    <source>
        <strain evidence="15">Farmed</strain>
    </source>
</reference>
<comment type="subcellular location">
    <subcellularLocation>
        <location evidence="2 13">Golgi apparatus membrane</location>
        <topology evidence="2 13">Single-pass type II membrane protein</topology>
    </subcellularLocation>
</comment>
<evidence type="ECO:0000256" key="12">
    <source>
        <dbReference type="ARBA" id="ARBA00023211"/>
    </source>
</evidence>
<evidence type="ECO:0000259" key="14">
    <source>
        <dbReference type="SMART" id="SM00458"/>
    </source>
</evidence>